<dbReference type="InterPro" id="IPR023296">
    <property type="entry name" value="Glyco_hydro_beta-prop_sf"/>
</dbReference>
<dbReference type="OrthoDB" id="7064503at2"/>
<reference evidence="5 6" key="1">
    <citation type="submission" date="2017-05" db="EMBL/GenBank/DDBJ databases">
        <authorList>
            <person name="Song R."/>
            <person name="Chenine A.L."/>
            <person name="Ruprecht R.M."/>
        </authorList>
    </citation>
    <scope>NUCLEOTIDE SEQUENCE [LARGE SCALE GENOMIC DNA]</scope>
    <source>
        <strain evidence="5 6">CECT 8899</strain>
    </source>
</reference>
<name>A0A238LA07_9RHOB</name>
<dbReference type="PANTHER" id="PTHR43101:SF1">
    <property type="entry name" value="BETA-FRUCTOSIDASE"/>
    <property type="match status" value="1"/>
</dbReference>
<dbReference type="SUPFAM" id="SSF75005">
    <property type="entry name" value="Arabinanase/levansucrase/invertase"/>
    <property type="match status" value="1"/>
</dbReference>
<evidence type="ECO:0000259" key="4">
    <source>
        <dbReference type="Pfam" id="PF00251"/>
    </source>
</evidence>
<dbReference type="Pfam" id="PF00251">
    <property type="entry name" value="Glyco_hydro_32N"/>
    <property type="match status" value="1"/>
</dbReference>
<gene>
    <name evidence="5" type="ORF">LOM8899_00377</name>
</gene>
<dbReference type="GO" id="GO:0016798">
    <property type="term" value="F:hydrolase activity, acting on glycosyl bonds"/>
    <property type="evidence" value="ECO:0007669"/>
    <property type="project" value="UniProtKB-KW"/>
</dbReference>
<evidence type="ECO:0000256" key="2">
    <source>
        <dbReference type="ARBA" id="ARBA00022801"/>
    </source>
</evidence>
<keyword evidence="3" id="KW-0326">Glycosidase</keyword>
<dbReference type="InterPro" id="IPR051214">
    <property type="entry name" value="GH32_Enzymes"/>
</dbReference>
<organism evidence="5 6">
    <name type="scientific">Flavimaricola marinus</name>
    <dbReference type="NCBI Taxonomy" id="1819565"/>
    <lineage>
        <taxon>Bacteria</taxon>
        <taxon>Pseudomonadati</taxon>
        <taxon>Pseudomonadota</taxon>
        <taxon>Alphaproteobacteria</taxon>
        <taxon>Rhodobacterales</taxon>
        <taxon>Paracoccaceae</taxon>
        <taxon>Flavimaricola</taxon>
    </lineage>
</organism>
<dbReference type="InterPro" id="IPR013148">
    <property type="entry name" value="Glyco_hydro_32_N"/>
</dbReference>
<keyword evidence="2" id="KW-0378">Hydrolase</keyword>
<dbReference type="AlphaFoldDB" id="A0A238LA07"/>
<evidence type="ECO:0000313" key="6">
    <source>
        <dbReference type="Proteomes" id="UP000201613"/>
    </source>
</evidence>
<dbReference type="CDD" id="cd18609">
    <property type="entry name" value="GH32-like"/>
    <property type="match status" value="1"/>
</dbReference>
<comment type="similarity">
    <text evidence="1">Belongs to the glycosyl hydrolase 32 family.</text>
</comment>
<evidence type="ECO:0000256" key="1">
    <source>
        <dbReference type="ARBA" id="ARBA00009902"/>
    </source>
</evidence>
<dbReference type="PANTHER" id="PTHR43101">
    <property type="entry name" value="BETA-FRUCTOSIDASE"/>
    <property type="match status" value="1"/>
</dbReference>
<protein>
    <recommendedName>
        <fullName evidence="4">Glycosyl hydrolase family 32 N-terminal domain-containing protein</fullName>
    </recommendedName>
</protein>
<dbReference type="Proteomes" id="UP000201613">
    <property type="component" value="Unassembled WGS sequence"/>
</dbReference>
<feature type="domain" description="Glycosyl hydrolase family 32 N-terminal" evidence="4">
    <location>
        <begin position="21"/>
        <end position="237"/>
    </location>
</feature>
<proteinExistence type="inferred from homology"/>
<dbReference type="RefSeq" id="WP_093990452.1">
    <property type="nucleotide sequence ID" value="NZ_FXZK01000001.1"/>
</dbReference>
<dbReference type="EMBL" id="FXZK01000001">
    <property type="protein sequence ID" value="SMY06254.1"/>
    <property type="molecule type" value="Genomic_DNA"/>
</dbReference>
<keyword evidence="6" id="KW-1185">Reference proteome</keyword>
<sequence>MVLALKDQWIWDSWYAHDGQKWHGYYLKADKSLGDPDLRHFNVSQGHAVSDDLVNWEHLGTCLAPSKGPAFDDTTTWTGSVIQGPDGLWHLYYTGGGSAEKGLYQRIGHATSTDMHSWERVEQVPGNPGLCLDMSGPAAEAYESEHVIGHWHDRAMRDPWVMKDPDGDGWLMYFTGRAPDIEEPNAGGCIGFATSPDMYNWTLQPPVFTGGFGQLEVPQVFEVSGKWYCLFCTSGHQWSEAYRAANPQPPVTGSHYLIADNPRGPWSIAPGPFLDGDMPCRRYAARILDTGDGLVIMGFADSGKDTFIGHVMDPEPVEVGPDGLLTVRRNAQAAE</sequence>
<dbReference type="Gene3D" id="2.115.10.20">
    <property type="entry name" value="Glycosyl hydrolase domain, family 43"/>
    <property type="match status" value="1"/>
</dbReference>
<accession>A0A238LA07</accession>
<evidence type="ECO:0000313" key="5">
    <source>
        <dbReference type="EMBL" id="SMY06254.1"/>
    </source>
</evidence>
<evidence type="ECO:0000256" key="3">
    <source>
        <dbReference type="ARBA" id="ARBA00023295"/>
    </source>
</evidence>